<keyword evidence="1" id="KW-1133">Transmembrane helix</keyword>
<dbReference type="Proteomes" id="UP000509782">
    <property type="component" value="Chromosome"/>
</dbReference>
<sequence length="293" mass="32601">MNEPATVGVLGATSPAGRQVLAKLTASGHRIVAFSRSAQPTAEVDGVHWISLSDANLEAATQAVGPITHWIALCHIWVVGEHFEFMRRMGAQRVACLSSTSRYTKVSSQNPYEESLVKRLSEGESALAAWAEGAGIGWTVLRPTLIYGRSTDRNLSEIVRIIRKLHVFPVFGRAGGLRQPVYVDDVAQAAVISVFAPAAANKGYNISGAEVLSYREMVTRIFKAMGRSPRLLTVPIWLFNTALFFLHMIPRYRNWNADMVQRMNRDMVFDHDDAARDFGYKPQPFVLRDIDVR</sequence>
<dbReference type="InterPro" id="IPR036291">
    <property type="entry name" value="NAD(P)-bd_dom_sf"/>
</dbReference>
<dbReference type="PANTHER" id="PTHR12126:SF11">
    <property type="entry name" value="NADH DEHYDROGENASE [UBIQUINONE] 1 ALPHA SUBCOMPLEX SUBUNIT 9, MITOCHONDRIAL"/>
    <property type="match status" value="1"/>
</dbReference>
<feature type="transmembrane region" description="Helical" evidence="1">
    <location>
        <begin position="231"/>
        <end position="249"/>
    </location>
</feature>
<dbReference type="GO" id="GO:0044877">
    <property type="term" value="F:protein-containing complex binding"/>
    <property type="evidence" value="ECO:0007669"/>
    <property type="project" value="TreeGrafter"/>
</dbReference>
<protein>
    <submittedName>
        <fullName evidence="3">NAD-dependent epimerase/dehydratase family protein</fullName>
    </submittedName>
</protein>
<dbReference type="Gene3D" id="3.40.50.720">
    <property type="entry name" value="NAD(P)-binding Rossmann-like Domain"/>
    <property type="match status" value="1"/>
</dbReference>
<keyword evidence="1" id="KW-0812">Transmembrane</keyword>
<dbReference type="RefSeq" id="WP_174717283.1">
    <property type="nucleotide sequence ID" value="NZ_BLWG01000443.1"/>
</dbReference>
<evidence type="ECO:0000259" key="2">
    <source>
        <dbReference type="Pfam" id="PF01370"/>
    </source>
</evidence>
<dbReference type="AlphaFoldDB" id="A0A6N0JVK2"/>
<dbReference type="PANTHER" id="PTHR12126">
    <property type="entry name" value="NADH-UBIQUINONE OXIDOREDUCTASE 39 KDA SUBUNIT-RELATED"/>
    <property type="match status" value="1"/>
</dbReference>
<dbReference type="EMBL" id="CP054569">
    <property type="protein sequence ID" value="QKQ50550.1"/>
    <property type="molecule type" value="Genomic_DNA"/>
</dbReference>
<keyword evidence="1" id="KW-0472">Membrane</keyword>
<feature type="domain" description="NAD-dependent epimerase/dehydratase" evidence="2">
    <location>
        <begin position="84"/>
        <end position="206"/>
    </location>
</feature>
<dbReference type="InterPro" id="IPR001509">
    <property type="entry name" value="Epimerase_deHydtase"/>
</dbReference>
<evidence type="ECO:0000313" key="4">
    <source>
        <dbReference type="Proteomes" id="UP000509782"/>
    </source>
</evidence>
<dbReference type="SUPFAM" id="SSF51735">
    <property type="entry name" value="NAD(P)-binding Rossmann-fold domains"/>
    <property type="match status" value="1"/>
</dbReference>
<reference evidence="3 4" key="1">
    <citation type="submission" date="2020-05" db="EMBL/GenBank/DDBJ databases">
        <title>FDA dAtabase for Regulatory Grade micrObial Sequences (FDA-ARGOS): Supporting development and validation of Infectious Disease Dx tests.</title>
        <authorList>
            <person name="Sproer C."/>
            <person name="Gronow S."/>
            <person name="Severitt S."/>
            <person name="Schroder I."/>
            <person name="Tallon L."/>
            <person name="Sadzewicz L."/>
            <person name="Zhao X."/>
            <person name="Vavikolanu K."/>
            <person name="Mehta A."/>
            <person name="Aluvathingal J."/>
            <person name="Nadendla S."/>
            <person name="Myers T."/>
            <person name="Yan Y."/>
            <person name="Sichtig H."/>
        </authorList>
    </citation>
    <scope>NUCLEOTIDE SEQUENCE [LARGE SCALE GENOMIC DNA]</scope>
    <source>
        <strain evidence="3 4">FDAARGOS_787</strain>
    </source>
</reference>
<accession>A0A6N0JVK2</accession>
<dbReference type="InterPro" id="IPR051207">
    <property type="entry name" value="ComplexI_NDUFA9_subunit"/>
</dbReference>
<gene>
    <name evidence="3" type="ORF">FOC81_29090</name>
</gene>
<dbReference type="Pfam" id="PF01370">
    <property type="entry name" value="Epimerase"/>
    <property type="match status" value="1"/>
</dbReference>
<evidence type="ECO:0000256" key="1">
    <source>
        <dbReference type="SAM" id="Phobius"/>
    </source>
</evidence>
<proteinExistence type="predicted"/>
<evidence type="ECO:0000313" key="3">
    <source>
        <dbReference type="EMBL" id="QKQ50550.1"/>
    </source>
</evidence>
<name>A0A6N0JVK2_ACHDE</name>
<organism evidence="3 4">
    <name type="scientific">Achromobacter denitrificans</name>
    <name type="common">Alcaligenes denitrificans</name>
    <dbReference type="NCBI Taxonomy" id="32002"/>
    <lineage>
        <taxon>Bacteria</taxon>
        <taxon>Pseudomonadati</taxon>
        <taxon>Pseudomonadota</taxon>
        <taxon>Betaproteobacteria</taxon>
        <taxon>Burkholderiales</taxon>
        <taxon>Alcaligenaceae</taxon>
        <taxon>Achromobacter</taxon>
    </lineage>
</organism>